<evidence type="ECO:0000256" key="1">
    <source>
        <dbReference type="SAM" id="SignalP"/>
    </source>
</evidence>
<organism evidence="2 3">
    <name type="scientific">Candidatus Synechococcus calcipolaris G9</name>
    <dbReference type="NCBI Taxonomy" id="1497997"/>
    <lineage>
        <taxon>Bacteria</taxon>
        <taxon>Bacillati</taxon>
        <taxon>Cyanobacteriota</taxon>
        <taxon>Cyanophyceae</taxon>
        <taxon>Synechococcales</taxon>
        <taxon>Synechococcaceae</taxon>
        <taxon>Synechococcus</taxon>
    </lineage>
</organism>
<gene>
    <name evidence="2" type="ORF">L3556_15205</name>
</gene>
<feature type="chain" id="PRO_5046902181" evidence="1">
    <location>
        <begin position="27"/>
        <end position="249"/>
    </location>
</feature>
<dbReference type="Pfam" id="PF13483">
    <property type="entry name" value="Lactamase_B_3"/>
    <property type="match status" value="1"/>
</dbReference>
<dbReference type="InterPro" id="IPR036866">
    <property type="entry name" value="RibonucZ/Hydroxyglut_hydro"/>
</dbReference>
<feature type="signal peptide" evidence="1">
    <location>
        <begin position="1"/>
        <end position="26"/>
    </location>
</feature>
<keyword evidence="3" id="KW-1185">Reference proteome</keyword>
<proteinExistence type="predicted"/>
<name>A0ABT6F3A0_9SYNE</name>
<dbReference type="Gene3D" id="3.60.15.10">
    <property type="entry name" value="Ribonuclease Z/Hydroxyacylglutathione hydrolase-like"/>
    <property type="match status" value="1"/>
</dbReference>
<dbReference type="Proteomes" id="UP001154265">
    <property type="component" value="Unassembled WGS sequence"/>
</dbReference>
<dbReference type="EMBL" id="JAKKUT010000008">
    <property type="protein sequence ID" value="MDG2992266.1"/>
    <property type="molecule type" value="Genomic_DNA"/>
</dbReference>
<evidence type="ECO:0000313" key="3">
    <source>
        <dbReference type="Proteomes" id="UP001154265"/>
    </source>
</evidence>
<reference evidence="2" key="2">
    <citation type="submission" date="2022-01" db="EMBL/GenBank/DDBJ databases">
        <authorList>
            <person name="Zivanovic Y."/>
            <person name="Moreira D."/>
            <person name="Lopez-Garcia P."/>
        </authorList>
    </citation>
    <scope>NUCLEOTIDE SEQUENCE</scope>
    <source>
        <strain evidence="2">G9</strain>
    </source>
</reference>
<evidence type="ECO:0000313" key="2">
    <source>
        <dbReference type="EMBL" id="MDG2992266.1"/>
    </source>
</evidence>
<accession>A0ABT6F3A0</accession>
<dbReference type="RefSeq" id="WP_277868185.1">
    <property type="nucleotide sequence ID" value="NZ_JAKKUT010000008.1"/>
</dbReference>
<reference evidence="2" key="1">
    <citation type="journal article" date="2022" name="Genome Biol. Evol.">
        <title>A New Gene Family Diagnostic for Intracellular Biomineralization of Amorphous Ca Carbonates by Cyanobacteria.</title>
        <authorList>
            <person name="Benzerara K."/>
            <person name="Duprat E."/>
            <person name="Bitard-Feildel T."/>
            <person name="Caumes G."/>
            <person name="Cassier-Chauvat C."/>
            <person name="Chauvat F."/>
            <person name="Dezi M."/>
            <person name="Diop S.I."/>
            <person name="Gaschignard G."/>
            <person name="Gorgen S."/>
            <person name="Gugger M."/>
            <person name="Lopez-Garcia P."/>
            <person name="Millet M."/>
            <person name="Skouri-Panet F."/>
            <person name="Moreira D."/>
            <person name="Callebaut I."/>
        </authorList>
    </citation>
    <scope>NUCLEOTIDE SEQUENCE</scope>
    <source>
        <strain evidence="2">G9</strain>
    </source>
</reference>
<dbReference type="PANTHER" id="PTHR39189:SF1">
    <property type="entry name" value="UPF0173 METAL-DEPENDENT HYDROLASE YTKL"/>
    <property type="match status" value="1"/>
</dbReference>
<keyword evidence="1" id="KW-0732">Signal</keyword>
<sequence>MKRRQFFRYAQGAAIATLGINLAAHAQGGTLGVQWLGHTCFLFTGGGQRILVNPFKPLGCTQGFRPPTVAADIVLISSRLLDEGFIEGLPGRPKLLFEPGNYDVNGFRIQGIRTNHDRVGGFRFGVNVVWRWQQAGVNILHLGGIAMPLSIEQKILMGRPDLLLIPVGGSDKAYTAAEAKAAIELLQPHIVVPTHYRTNAADATCDLSGIDDFLTLMEGTPVRRIGGSSFSLGSGSIPAGPVINLLSYG</sequence>
<dbReference type="PANTHER" id="PTHR39189">
    <property type="entry name" value="UPF0173 METAL-DEPENDENT HYDROLASE YTKL"/>
    <property type="match status" value="1"/>
</dbReference>
<protein>
    <submittedName>
        <fullName evidence="2">MBL fold metallo-hydrolase</fullName>
    </submittedName>
</protein>
<dbReference type="SUPFAM" id="SSF56281">
    <property type="entry name" value="Metallo-hydrolase/oxidoreductase"/>
    <property type="match status" value="1"/>
</dbReference>
<comment type="caution">
    <text evidence="2">The sequence shown here is derived from an EMBL/GenBank/DDBJ whole genome shotgun (WGS) entry which is preliminary data.</text>
</comment>